<gene>
    <name evidence="8" type="ORF">A7J05_07820</name>
</gene>
<comment type="subcellular location">
    <subcellularLocation>
        <location evidence="1">Membrane</location>
        <topology evidence="1">Multi-pass membrane protein</topology>
    </subcellularLocation>
</comment>
<dbReference type="EMBL" id="CP015588">
    <property type="protein sequence ID" value="APY85630.1"/>
    <property type="molecule type" value="Genomic_DNA"/>
</dbReference>
<accession>A0ABM6GPG6</accession>
<evidence type="ECO:0000256" key="7">
    <source>
        <dbReference type="SAM" id="Phobius"/>
    </source>
</evidence>
<sequence>MSSAAKAAGTATASAAAPEVHPVAAISVVPMPVLAAVSLFLFGSIAVSGIQTLLQADLHRGDNALIVVVTLGAGLAPALSDGFYDAFPAWAQIVLGSGISTGCLLAVALNLVFNHLGAKGGPAPAPEDAEAAVTH</sequence>
<keyword evidence="3" id="KW-0813">Transport</keyword>
<dbReference type="Proteomes" id="UP000187191">
    <property type="component" value="Chromosome"/>
</dbReference>
<protein>
    <recommendedName>
        <fullName evidence="10">Purine permease</fullName>
    </recommendedName>
</protein>
<evidence type="ECO:0000256" key="2">
    <source>
        <dbReference type="ARBA" id="ARBA00008821"/>
    </source>
</evidence>
<evidence type="ECO:0000256" key="6">
    <source>
        <dbReference type="ARBA" id="ARBA00023136"/>
    </source>
</evidence>
<dbReference type="PANTHER" id="PTHR42810:SF4">
    <property type="entry name" value="URIC ACID TRANSPORTER UACT"/>
    <property type="match status" value="1"/>
</dbReference>
<name>A0ABM6GPG6_9ACTN</name>
<dbReference type="RefSeq" id="WP_076683876.1">
    <property type="nucleotide sequence ID" value="NZ_CP015588.1"/>
</dbReference>
<evidence type="ECO:0000256" key="4">
    <source>
        <dbReference type="ARBA" id="ARBA00022692"/>
    </source>
</evidence>
<evidence type="ECO:0000256" key="3">
    <source>
        <dbReference type="ARBA" id="ARBA00022448"/>
    </source>
</evidence>
<keyword evidence="4 7" id="KW-0812">Transmembrane</keyword>
<dbReference type="InterPro" id="IPR006043">
    <property type="entry name" value="NCS2"/>
</dbReference>
<evidence type="ECO:0000313" key="8">
    <source>
        <dbReference type="EMBL" id="APY85630.1"/>
    </source>
</evidence>
<proteinExistence type="inferred from homology"/>
<keyword evidence="9" id="KW-1185">Reference proteome</keyword>
<feature type="transmembrane region" description="Helical" evidence="7">
    <location>
        <begin position="90"/>
        <end position="113"/>
    </location>
</feature>
<organism evidence="8 9">
    <name type="scientific">Streptomyces alfalfae</name>
    <dbReference type="NCBI Taxonomy" id="1642299"/>
    <lineage>
        <taxon>Bacteria</taxon>
        <taxon>Bacillati</taxon>
        <taxon>Actinomycetota</taxon>
        <taxon>Actinomycetes</taxon>
        <taxon>Kitasatosporales</taxon>
        <taxon>Streptomycetaceae</taxon>
        <taxon>Streptomyces</taxon>
    </lineage>
</organism>
<evidence type="ECO:0000256" key="5">
    <source>
        <dbReference type="ARBA" id="ARBA00022989"/>
    </source>
</evidence>
<reference evidence="8 9" key="1">
    <citation type="submission" date="2016-05" db="EMBL/GenBank/DDBJ databases">
        <authorList>
            <person name="Gu J."/>
        </authorList>
    </citation>
    <scope>NUCLEOTIDE SEQUENCE [LARGE SCALE GENOMIC DNA]</scope>
    <source>
        <strain evidence="8 9">ACCC40021</strain>
    </source>
</reference>
<comment type="similarity">
    <text evidence="2">Belongs to the nucleobase:cation symporter-2 (NCS2) (TC 2.A.40) family.</text>
</comment>
<evidence type="ECO:0000313" key="9">
    <source>
        <dbReference type="Proteomes" id="UP000187191"/>
    </source>
</evidence>
<dbReference type="PANTHER" id="PTHR42810">
    <property type="entry name" value="PURINE PERMEASE C1399.01C-RELATED"/>
    <property type="match status" value="1"/>
</dbReference>
<dbReference type="Pfam" id="PF00860">
    <property type="entry name" value="Xan_ur_permease"/>
    <property type="match status" value="1"/>
</dbReference>
<feature type="transmembrane region" description="Helical" evidence="7">
    <location>
        <begin position="35"/>
        <end position="53"/>
    </location>
</feature>
<evidence type="ECO:0000256" key="1">
    <source>
        <dbReference type="ARBA" id="ARBA00004141"/>
    </source>
</evidence>
<evidence type="ECO:0008006" key="10">
    <source>
        <dbReference type="Google" id="ProtNLM"/>
    </source>
</evidence>
<keyword evidence="5 7" id="KW-1133">Transmembrane helix</keyword>
<feature type="transmembrane region" description="Helical" evidence="7">
    <location>
        <begin position="65"/>
        <end position="84"/>
    </location>
</feature>
<keyword evidence="6 7" id="KW-0472">Membrane</keyword>